<proteinExistence type="predicted"/>
<reference evidence="2" key="3">
    <citation type="journal article" date="2010" name="Genome Res.">
        <title>Population genomic sequencing of Coccidioides fungi reveals recent hybridization and transposon control.</title>
        <authorList>
            <person name="Neafsey D.E."/>
            <person name="Barker B.M."/>
            <person name="Sharpton T.J."/>
            <person name="Stajich J.E."/>
            <person name="Park D.J."/>
            <person name="Whiston E."/>
            <person name="Hung C.-Y."/>
            <person name="McMahan C."/>
            <person name="White J."/>
            <person name="Sykes S."/>
            <person name="Heiman D."/>
            <person name="Young S."/>
            <person name="Zeng Q."/>
            <person name="Abouelleil A."/>
            <person name="Aftuck L."/>
            <person name="Bessette D."/>
            <person name="Brown A."/>
            <person name="FitzGerald M."/>
            <person name="Lui A."/>
            <person name="Macdonald J.P."/>
            <person name="Priest M."/>
            <person name="Orbach M.J."/>
            <person name="Galgiani J.N."/>
            <person name="Kirkland T.N."/>
            <person name="Cole G.T."/>
            <person name="Birren B.W."/>
            <person name="Henn M.R."/>
            <person name="Taylor J.W."/>
            <person name="Rounsley S.D."/>
        </authorList>
    </citation>
    <scope>NUCLEOTIDE SEQUENCE [LARGE SCALE GENOMIC DNA]</scope>
    <source>
        <strain evidence="2">RMSCC 3488</strain>
    </source>
</reference>
<reference evidence="2" key="2">
    <citation type="journal article" date="2009" name="Genome Res.">
        <title>Comparative genomic analyses of the human fungal pathogens Coccidioides and their relatives.</title>
        <authorList>
            <person name="Sharpton T.J."/>
            <person name="Stajich J.E."/>
            <person name="Rounsley S.D."/>
            <person name="Gardner M.J."/>
            <person name="Wortman J.R."/>
            <person name="Jordar V.S."/>
            <person name="Maiti R."/>
            <person name="Kodira C.D."/>
            <person name="Neafsey D.E."/>
            <person name="Zeng Q."/>
            <person name="Hung C.-Y."/>
            <person name="McMahan C."/>
            <person name="Muszewska A."/>
            <person name="Grynberg M."/>
            <person name="Mandel M.A."/>
            <person name="Kellner E.M."/>
            <person name="Barker B.M."/>
            <person name="Galgiani J.N."/>
            <person name="Orbach M.J."/>
            <person name="Kirkland T.N."/>
            <person name="Cole G.T."/>
            <person name="Henn M.R."/>
            <person name="Birren B.W."/>
            <person name="Taylor J.W."/>
        </authorList>
    </citation>
    <scope>NUCLEOTIDE SEQUENCE [LARGE SCALE GENOMIC DNA]</scope>
    <source>
        <strain evidence="2">RMSCC 3488</strain>
    </source>
</reference>
<evidence type="ECO:0000313" key="1">
    <source>
        <dbReference type="EMBL" id="KMM69945.1"/>
    </source>
</evidence>
<dbReference type="VEuPathDB" id="FungiDB:CPAG_06257"/>
<evidence type="ECO:0000313" key="2">
    <source>
        <dbReference type="Proteomes" id="UP000054567"/>
    </source>
</evidence>
<sequence>MASWLFAVQFSLASITNDRASGDCKTLLVPVFWNTVHLDARKVRIVERRKKRSPLKRNFSFIRGRIAGPSHGDCGCISRQAVSNEHIRCVHEDFGNNGKHGMSLRVIMQLSDPSGNDS</sequence>
<protein>
    <submittedName>
        <fullName evidence="1">Uncharacterized protein</fullName>
    </submittedName>
</protein>
<name>A0A0J6FKI8_COCPO</name>
<gene>
    <name evidence="1" type="ORF">CPAG_06257</name>
</gene>
<reference evidence="1 2" key="1">
    <citation type="submission" date="2007-06" db="EMBL/GenBank/DDBJ databases">
        <title>The Genome Sequence of Coccidioides posadasii RMSCC_3488.</title>
        <authorList>
            <consortium name="Coccidioides Genome Resources Consortium"/>
            <consortium name="The Broad Institute Genome Sequencing Platform"/>
            <person name="Henn M.R."/>
            <person name="Sykes S."/>
            <person name="Young S."/>
            <person name="Jaffe D."/>
            <person name="Berlin A."/>
            <person name="Alvarez P."/>
            <person name="Butler J."/>
            <person name="Gnerre S."/>
            <person name="Grabherr M."/>
            <person name="Mauceli E."/>
            <person name="Brockman W."/>
            <person name="Kodira C."/>
            <person name="Alvarado L."/>
            <person name="Zeng Q."/>
            <person name="Crawford M."/>
            <person name="Antoine C."/>
            <person name="Devon K."/>
            <person name="Galgiani J."/>
            <person name="Orsborn K."/>
            <person name="Lewis M.L."/>
            <person name="Nusbaum C."/>
            <person name="Galagan J."/>
            <person name="Birren B."/>
        </authorList>
    </citation>
    <scope>NUCLEOTIDE SEQUENCE [LARGE SCALE GENOMIC DNA]</scope>
    <source>
        <strain evidence="1 2">RMSCC 3488</strain>
    </source>
</reference>
<accession>A0A0J6FKI8</accession>
<dbReference type="Proteomes" id="UP000054567">
    <property type="component" value="Unassembled WGS sequence"/>
</dbReference>
<dbReference type="AlphaFoldDB" id="A0A0J6FKI8"/>
<dbReference type="EMBL" id="DS268112">
    <property type="protein sequence ID" value="KMM69945.1"/>
    <property type="molecule type" value="Genomic_DNA"/>
</dbReference>
<organism evidence="1 2">
    <name type="scientific">Coccidioides posadasii RMSCC 3488</name>
    <dbReference type="NCBI Taxonomy" id="454284"/>
    <lineage>
        <taxon>Eukaryota</taxon>
        <taxon>Fungi</taxon>
        <taxon>Dikarya</taxon>
        <taxon>Ascomycota</taxon>
        <taxon>Pezizomycotina</taxon>
        <taxon>Eurotiomycetes</taxon>
        <taxon>Eurotiomycetidae</taxon>
        <taxon>Onygenales</taxon>
        <taxon>Onygenaceae</taxon>
        <taxon>Coccidioides</taxon>
    </lineage>
</organism>